<proteinExistence type="predicted"/>
<name>A0AC61QJ41_9BACT</name>
<dbReference type="EMBL" id="SMOG01000011">
    <property type="protein sequence ID" value="TDF72961.1"/>
    <property type="molecule type" value="Genomic_DNA"/>
</dbReference>
<evidence type="ECO:0000313" key="1">
    <source>
        <dbReference type="EMBL" id="TDF72961.1"/>
    </source>
</evidence>
<evidence type="ECO:0000313" key="2">
    <source>
        <dbReference type="Proteomes" id="UP000294588"/>
    </source>
</evidence>
<gene>
    <name evidence="1" type="ORF">E0946_04460</name>
</gene>
<accession>A0AC61QJ41</accession>
<comment type="caution">
    <text evidence="1">The sequence shown here is derived from an EMBL/GenBank/DDBJ whole genome shotgun (WGS) entry which is preliminary data.</text>
</comment>
<dbReference type="Proteomes" id="UP000294588">
    <property type="component" value="Unassembled WGS sequence"/>
</dbReference>
<sequence length="715" mass="83829">MKKVFICSILMAIMFFYLQAIEVPYSREPVLEESNLIDDFVRIDPDDLMPESLKTKAWIWQDDNKLMIHFRCAINETFATGYSARRDEYIGADYIRVQLITMPDTYFSYVFMAYPGGHLVDGIRREDMNIDNQWNSNYSYESSYNDSLWNVTFTIPLGSLRFRNTVPYHFYLILTRYNQASNETYSSPYAHIKQKRNYFYSAHEIILHQPITKDIDLKIKPYFVKSYDLVNKTTSFDPDMLGVDIAFKPASEMNVKLSINPDFSDVPPDDAMNIYNLDIPYLYEENRFFFIEDMDAFGVDNTVFYSRNINKPTFAYKATGTSGKNKWGILGAFDEKVMQDGQIINYDDYFQIISFIPKFAHITLGNALVSRTNKGYYNHLYNGNYDIQLTDKLLLKSSVIGSIRKDEQAEENSIKKGYFADCSLNYYPGNFDNSIYYSRTSKDIYADAGYLYYKNRQCYGISSSWTSKPGYGFLKKMTSFLSVDFSDWFHNNETSSECALYGNLIFDLKPKLRVNLQANYGNIFDDFWQEHYYYEINSTITLDKWTWFYVAVNLGNANTLIYTLNETYQQNRLITYIQGYLAQKFFYSLSWNFNKYDYPRNNIVDYGSGPIEVQLDDQYSVINAKIQYNPNLYLGITTGLGFSNYESEEVFSHISYYANLRYEFKRNCFFYMGYKTNQTQVERFSSTDILGRFTKDTATFFVKVSITIPSEINYN</sequence>
<keyword evidence="2" id="KW-1185">Reference proteome</keyword>
<organism evidence="1 2">
    <name type="scientific">Candidatus Syntrophosphaera thermopropionivorans</name>
    <dbReference type="NCBI Taxonomy" id="2593015"/>
    <lineage>
        <taxon>Bacteria</taxon>
        <taxon>Pseudomonadati</taxon>
        <taxon>Candidatus Cloacimonadota</taxon>
        <taxon>Candidatus Cloacimonadia</taxon>
        <taxon>Candidatus Cloacimonadales</taxon>
        <taxon>Candidatus Cloacimonadaceae</taxon>
        <taxon>Candidatus Syntrophosphaera</taxon>
    </lineage>
</organism>
<protein>
    <submittedName>
        <fullName evidence="1">Uncharacterized protein</fullName>
    </submittedName>
</protein>
<reference evidence="1" key="1">
    <citation type="submission" date="2019-03" db="EMBL/GenBank/DDBJ databases">
        <title>Candidatus Syntrophosphaera thermopropionivorans: a novel player in syntrophic propionate oxidation during anaerobic digestion.</title>
        <authorList>
            <person name="Dyksma S."/>
        </authorList>
    </citation>
    <scope>NUCLEOTIDE SEQUENCE</scope>
    <source>
        <strain evidence="1">W5</strain>
    </source>
</reference>